<evidence type="ECO:0008006" key="3">
    <source>
        <dbReference type="Google" id="ProtNLM"/>
    </source>
</evidence>
<proteinExistence type="predicted"/>
<dbReference type="Proteomes" id="UP000600307">
    <property type="component" value="Unassembled WGS sequence"/>
</dbReference>
<name>A0ABS0DU00_9GAMM</name>
<keyword evidence="2" id="KW-1185">Reference proteome</keyword>
<dbReference type="PROSITE" id="PS51257">
    <property type="entry name" value="PROKAR_LIPOPROTEIN"/>
    <property type="match status" value="1"/>
</dbReference>
<comment type="caution">
    <text evidence="1">The sequence shown here is derived from an EMBL/GenBank/DDBJ whole genome shotgun (WGS) entry which is preliminary data.</text>
</comment>
<gene>
    <name evidence="1" type="ORF">IV431_11210</name>
</gene>
<accession>A0ABS0DU00</accession>
<dbReference type="EMBL" id="JADOBH010000002">
    <property type="protein sequence ID" value="MBF7956124.1"/>
    <property type="molecule type" value="Genomic_DNA"/>
</dbReference>
<reference evidence="1 2" key="1">
    <citation type="submission" date="2020-11" db="EMBL/GenBank/DDBJ databases">
        <title>Taxonomic investigation of Rahnella spp.</title>
        <authorList>
            <person name="Lee S.D."/>
        </authorList>
    </citation>
    <scope>NUCLEOTIDE SEQUENCE [LARGE SCALE GENOMIC DNA]</scope>
    <source>
        <strain evidence="1 2">SAP-10</strain>
    </source>
</reference>
<protein>
    <recommendedName>
        <fullName evidence="3">Lipoprotein</fullName>
    </recommendedName>
</protein>
<sequence>MKIKILLFSIFALIGCQSLNDTRGNGKELTFISKNSVDEVSQCILVKWQNEKDIFGVPYGAFIQPLPDGKTVYVNGNYFIADVTSSGVNKTQVKLYQLASKERWIKITTSCI</sequence>
<evidence type="ECO:0000313" key="1">
    <source>
        <dbReference type="EMBL" id="MBF7956124.1"/>
    </source>
</evidence>
<dbReference type="RefSeq" id="WP_195817261.1">
    <property type="nucleotide sequence ID" value="NZ_JADOBH010000002.1"/>
</dbReference>
<organism evidence="1 2">
    <name type="scientific">Rahnella victoriana</name>
    <dbReference type="NCBI Taxonomy" id="1510570"/>
    <lineage>
        <taxon>Bacteria</taxon>
        <taxon>Pseudomonadati</taxon>
        <taxon>Pseudomonadota</taxon>
        <taxon>Gammaproteobacteria</taxon>
        <taxon>Enterobacterales</taxon>
        <taxon>Yersiniaceae</taxon>
        <taxon>Rahnella</taxon>
    </lineage>
</organism>
<evidence type="ECO:0000313" key="2">
    <source>
        <dbReference type="Proteomes" id="UP000600307"/>
    </source>
</evidence>